<evidence type="ECO:0000256" key="3">
    <source>
        <dbReference type="ARBA" id="ARBA00005161"/>
    </source>
</evidence>
<feature type="binding site" evidence="11">
    <location>
        <position position="181"/>
    </location>
    <ligand>
        <name>substrate</name>
    </ligand>
</feature>
<dbReference type="InterPro" id="IPR050074">
    <property type="entry name" value="DHO_dehydrogenase"/>
</dbReference>
<keyword evidence="9 11" id="KW-0472">Membrane</keyword>
<keyword evidence="8 11" id="KW-0560">Oxidoreductase</keyword>
<dbReference type="Proteomes" id="UP001595939">
    <property type="component" value="Unassembled WGS sequence"/>
</dbReference>
<dbReference type="PANTHER" id="PTHR48109:SF4">
    <property type="entry name" value="DIHYDROOROTATE DEHYDROGENASE (QUINONE), MITOCHONDRIAL"/>
    <property type="match status" value="1"/>
</dbReference>
<feature type="binding site" evidence="11">
    <location>
        <position position="96"/>
    </location>
    <ligand>
        <name>FMN</name>
        <dbReference type="ChEBI" id="CHEBI:58210"/>
    </ligand>
</feature>
<dbReference type="NCBIfam" id="NF003652">
    <property type="entry name" value="PRK05286.2-5"/>
    <property type="match status" value="1"/>
</dbReference>
<keyword evidence="5 11" id="KW-0285">Flavoprotein</keyword>
<evidence type="ECO:0000256" key="8">
    <source>
        <dbReference type="ARBA" id="ARBA00023002"/>
    </source>
</evidence>
<feature type="binding site" evidence="11">
    <location>
        <position position="181"/>
    </location>
    <ligand>
        <name>FMN</name>
        <dbReference type="ChEBI" id="CHEBI:58210"/>
    </ligand>
</feature>
<dbReference type="InterPro" id="IPR005719">
    <property type="entry name" value="Dihydroorotate_DH_2"/>
</dbReference>
<dbReference type="EC" id="1.3.5.2" evidence="11"/>
<comment type="pathway">
    <text evidence="3 11">Pyrimidine metabolism; UMP biosynthesis via de novo pathway; orotate from (S)-dihydroorotate (quinone route): step 1/1.</text>
</comment>
<evidence type="ECO:0000256" key="7">
    <source>
        <dbReference type="ARBA" id="ARBA00022975"/>
    </source>
</evidence>
<feature type="binding site" evidence="11">
    <location>
        <begin position="121"/>
        <end position="125"/>
    </location>
    <ligand>
        <name>substrate</name>
    </ligand>
</feature>
<comment type="subunit">
    <text evidence="11">Monomer.</text>
</comment>
<feature type="binding site" evidence="11">
    <location>
        <position position="186"/>
    </location>
    <ligand>
        <name>substrate</name>
    </ligand>
</feature>
<feature type="binding site" evidence="11">
    <location>
        <begin position="72"/>
        <end position="76"/>
    </location>
    <ligand>
        <name>FMN</name>
        <dbReference type="ChEBI" id="CHEBI:58210"/>
    </ligand>
</feature>
<evidence type="ECO:0000256" key="5">
    <source>
        <dbReference type="ARBA" id="ARBA00022630"/>
    </source>
</evidence>
<dbReference type="CDD" id="cd04738">
    <property type="entry name" value="DHOD_2_like"/>
    <property type="match status" value="1"/>
</dbReference>
<feature type="binding site" evidence="11">
    <location>
        <position position="272"/>
    </location>
    <ligand>
        <name>FMN</name>
        <dbReference type="ChEBI" id="CHEBI:58210"/>
    </ligand>
</feature>
<organism evidence="13 14">
    <name type="scientific">Deinococcus sonorensis</name>
    <dbReference type="NCBI Taxonomy" id="309891"/>
    <lineage>
        <taxon>Bacteria</taxon>
        <taxon>Thermotogati</taxon>
        <taxon>Deinococcota</taxon>
        <taxon>Deinococci</taxon>
        <taxon>Deinococcales</taxon>
        <taxon>Deinococcaceae</taxon>
        <taxon>Deinococcus</taxon>
    </lineage>
</organism>
<keyword evidence="14" id="KW-1185">Reference proteome</keyword>
<gene>
    <name evidence="11" type="primary">pyrD</name>
    <name evidence="13" type="ORF">ACFO0P_19560</name>
</gene>
<comment type="caution">
    <text evidence="13">The sequence shown here is derived from an EMBL/GenBank/DDBJ whole genome shotgun (WGS) entry which is preliminary data.</text>
</comment>
<dbReference type="NCBIfam" id="TIGR01036">
    <property type="entry name" value="pyrD_sub2"/>
    <property type="match status" value="1"/>
</dbReference>
<feature type="binding site" evidence="11">
    <location>
        <position position="222"/>
    </location>
    <ligand>
        <name>FMN</name>
        <dbReference type="ChEBI" id="CHEBI:58210"/>
    </ligand>
</feature>
<dbReference type="HAMAP" id="MF_00225">
    <property type="entry name" value="DHO_dh_type2"/>
    <property type="match status" value="1"/>
</dbReference>
<dbReference type="PANTHER" id="PTHR48109">
    <property type="entry name" value="DIHYDROOROTATE DEHYDROGENASE (QUINONE), MITOCHONDRIAL-RELATED"/>
    <property type="match status" value="1"/>
</dbReference>
<evidence type="ECO:0000256" key="11">
    <source>
        <dbReference type="HAMAP-Rule" id="MF_00225"/>
    </source>
</evidence>
<comment type="cofactor">
    <cofactor evidence="11">
        <name>FMN</name>
        <dbReference type="ChEBI" id="CHEBI:58210"/>
    </cofactor>
    <text evidence="11">Binds 1 FMN per subunit.</text>
</comment>
<comment type="subcellular location">
    <subcellularLocation>
        <location evidence="11">Cell membrane</location>
        <topology evidence="11">Peripheral membrane protein</topology>
    </subcellularLocation>
    <subcellularLocation>
        <location evidence="2">Membrane</location>
    </subcellularLocation>
</comment>
<feature type="binding site" evidence="11">
    <location>
        <position position="148"/>
    </location>
    <ligand>
        <name>FMN</name>
        <dbReference type="ChEBI" id="CHEBI:58210"/>
    </ligand>
</feature>
<dbReference type="Pfam" id="PF01180">
    <property type="entry name" value="DHO_dh"/>
    <property type="match status" value="1"/>
</dbReference>
<protein>
    <recommendedName>
        <fullName evidence="11">Dihydroorotate dehydrogenase (quinone)</fullName>
        <ecNumber evidence="11">1.3.5.2</ecNumber>
    </recommendedName>
    <alternativeName>
        <fullName evidence="11">DHOdehase</fullName>
        <shortName evidence="11">DHOD</shortName>
        <shortName evidence="11">DHODase</shortName>
    </alternativeName>
    <alternativeName>
        <fullName evidence="11">Dihydroorotate oxidase</fullName>
    </alternativeName>
</protein>
<dbReference type="Gene3D" id="3.20.20.70">
    <property type="entry name" value="Aldolase class I"/>
    <property type="match status" value="1"/>
</dbReference>
<evidence type="ECO:0000256" key="4">
    <source>
        <dbReference type="ARBA" id="ARBA00005359"/>
    </source>
</evidence>
<dbReference type="SUPFAM" id="SSF51395">
    <property type="entry name" value="FMN-linked oxidoreductases"/>
    <property type="match status" value="1"/>
</dbReference>
<name>A0ABV8YEP4_9DEIO</name>
<feature type="domain" description="Dihydroorotate dehydrogenase catalytic" evidence="12">
    <location>
        <begin position="55"/>
        <end position="344"/>
    </location>
</feature>
<evidence type="ECO:0000256" key="10">
    <source>
        <dbReference type="ARBA" id="ARBA00048639"/>
    </source>
</evidence>
<reference evidence="14" key="1">
    <citation type="journal article" date="2019" name="Int. J. Syst. Evol. Microbiol.">
        <title>The Global Catalogue of Microorganisms (GCM) 10K type strain sequencing project: providing services to taxonomists for standard genome sequencing and annotation.</title>
        <authorList>
            <consortium name="The Broad Institute Genomics Platform"/>
            <consortium name="The Broad Institute Genome Sequencing Center for Infectious Disease"/>
            <person name="Wu L."/>
            <person name="Ma J."/>
        </authorList>
    </citation>
    <scope>NUCLEOTIDE SEQUENCE [LARGE SCALE GENOMIC DNA]</scope>
    <source>
        <strain evidence="14">CCUG 39970</strain>
    </source>
</reference>
<dbReference type="PROSITE" id="PS00911">
    <property type="entry name" value="DHODEHASE_1"/>
    <property type="match status" value="1"/>
</dbReference>
<dbReference type="InterPro" id="IPR001295">
    <property type="entry name" value="Dihydroorotate_DH_CS"/>
</dbReference>
<proteinExistence type="inferred from homology"/>
<evidence type="ECO:0000313" key="14">
    <source>
        <dbReference type="Proteomes" id="UP001595939"/>
    </source>
</evidence>
<comment type="similarity">
    <text evidence="4 11">Belongs to the dihydroorotate dehydrogenase family. Type 2 subfamily.</text>
</comment>
<feature type="binding site" evidence="11">
    <location>
        <begin position="251"/>
        <end position="252"/>
    </location>
    <ligand>
        <name>substrate</name>
    </ligand>
</feature>
<feature type="binding site" evidence="11">
    <location>
        <position position="76"/>
    </location>
    <ligand>
        <name>substrate</name>
    </ligand>
</feature>
<evidence type="ECO:0000256" key="9">
    <source>
        <dbReference type="ARBA" id="ARBA00023136"/>
    </source>
</evidence>
<evidence type="ECO:0000256" key="6">
    <source>
        <dbReference type="ARBA" id="ARBA00022643"/>
    </source>
</evidence>
<keyword evidence="7 11" id="KW-0665">Pyrimidine biosynthesis</keyword>
<dbReference type="InterPro" id="IPR013785">
    <property type="entry name" value="Aldolase_TIM"/>
</dbReference>
<evidence type="ECO:0000256" key="2">
    <source>
        <dbReference type="ARBA" id="ARBA00004370"/>
    </source>
</evidence>
<dbReference type="EMBL" id="JBHSEG010000013">
    <property type="protein sequence ID" value="MFC4455985.1"/>
    <property type="molecule type" value="Genomic_DNA"/>
</dbReference>
<accession>A0ABV8YEP4</accession>
<evidence type="ECO:0000256" key="1">
    <source>
        <dbReference type="ARBA" id="ARBA00003125"/>
    </source>
</evidence>
<dbReference type="InterPro" id="IPR005720">
    <property type="entry name" value="Dihydroorotate_DH_cat"/>
</dbReference>
<evidence type="ECO:0000313" key="13">
    <source>
        <dbReference type="EMBL" id="MFC4455985.1"/>
    </source>
</evidence>
<evidence type="ECO:0000259" key="12">
    <source>
        <dbReference type="Pfam" id="PF01180"/>
    </source>
</evidence>
<dbReference type="RefSeq" id="WP_350243488.1">
    <property type="nucleotide sequence ID" value="NZ_JBHSEG010000013.1"/>
</dbReference>
<sequence>MTRPHLYRTLAKPLLFRLDPEQAHHLTMQGAALAGRLPGLSGQLAGQLARPHPQLGQHLWGHRYSSPLGLAAGLDKNAEAVPVFTALGFGFVEVGTVTPLAQPGNPRPRLFRLPQDEALINRMGFNNAGTGLMARHLGGPRHAPVWVNIGKNKDTPNEAAAQDYVRCVEALAPHADGFVVNVSSPNTPGLRSLQAAGELSRLVEAVLEAAGRRRPGLPVLVKLSPDMDEHDFAASVQAMQQVGVSGLIVSNTTLSREGLQHPHRQETGGLSGRPLRERATALIRDAYRLTGGQLPLVGVGGIFTAQDAYERIRAGASLVELYTALIYEGPGLPARINGELIALLRRDGYTHISEAVGVDAR</sequence>
<feature type="active site" description="Nucleophile" evidence="11">
    <location>
        <position position="184"/>
    </location>
</feature>
<feature type="binding site" evidence="11">
    <location>
        <position position="301"/>
    </location>
    <ligand>
        <name>FMN</name>
        <dbReference type="ChEBI" id="CHEBI:58210"/>
    </ligand>
</feature>
<comment type="catalytic activity">
    <reaction evidence="10 11">
        <text>(S)-dihydroorotate + a quinone = orotate + a quinol</text>
        <dbReference type="Rhea" id="RHEA:30187"/>
        <dbReference type="ChEBI" id="CHEBI:24646"/>
        <dbReference type="ChEBI" id="CHEBI:30839"/>
        <dbReference type="ChEBI" id="CHEBI:30864"/>
        <dbReference type="ChEBI" id="CHEBI:132124"/>
        <dbReference type="EC" id="1.3.5.2"/>
    </reaction>
</comment>
<dbReference type="GO" id="GO:0106430">
    <property type="term" value="F:dihydroorotate dehydrogenase (quinone) activity"/>
    <property type="evidence" value="ECO:0007669"/>
    <property type="project" value="UniProtKB-EC"/>
</dbReference>
<feature type="binding site" evidence="11">
    <location>
        <begin position="322"/>
        <end position="323"/>
    </location>
    <ligand>
        <name>FMN</name>
        <dbReference type="ChEBI" id="CHEBI:58210"/>
    </ligand>
</feature>
<comment type="function">
    <text evidence="1 11">Catalyzes the conversion of dihydroorotate to orotate with quinone as electron acceptor.</text>
</comment>
<dbReference type="PROSITE" id="PS00912">
    <property type="entry name" value="DHODEHASE_2"/>
    <property type="match status" value="1"/>
</dbReference>
<keyword evidence="6 11" id="KW-0288">FMN</keyword>
<keyword evidence="11" id="KW-1003">Cell membrane</keyword>
<dbReference type="NCBIfam" id="NF003645">
    <property type="entry name" value="PRK05286.1-2"/>
    <property type="match status" value="1"/>
</dbReference>
<feature type="binding site" evidence="11">
    <location>
        <position position="250"/>
    </location>
    <ligand>
        <name>FMN</name>
        <dbReference type="ChEBI" id="CHEBI:58210"/>
    </ligand>
</feature>